<dbReference type="AlphaFoldDB" id="A0A1X7ILR7"/>
<evidence type="ECO:0000313" key="3">
    <source>
        <dbReference type="Proteomes" id="UP000192980"/>
    </source>
</evidence>
<dbReference type="STRING" id="561061.SAMN05660862_0966"/>
<feature type="transmembrane region" description="Helical" evidence="1">
    <location>
        <begin position="6"/>
        <end position="24"/>
    </location>
</feature>
<name>A0A1X7ILR7_9SPHI</name>
<gene>
    <name evidence="2" type="ORF">SAMN05660862_0966</name>
</gene>
<evidence type="ECO:0000256" key="1">
    <source>
        <dbReference type="SAM" id="Phobius"/>
    </source>
</evidence>
<keyword evidence="3" id="KW-1185">Reference proteome</keyword>
<proteinExistence type="predicted"/>
<reference evidence="2 3" key="1">
    <citation type="submission" date="2017-04" db="EMBL/GenBank/DDBJ databases">
        <authorList>
            <person name="Afonso C.L."/>
            <person name="Miller P.J."/>
            <person name="Scott M.A."/>
            <person name="Spackman E."/>
            <person name="Goraichik I."/>
            <person name="Dimitrov K.M."/>
            <person name="Suarez D.L."/>
            <person name="Swayne D.E."/>
        </authorList>
    </citation>
    <scope>NUCLEOTIDE SEQUENCE [LARGE SCALE GENOMIC DNA]</scope>
    <source>
        <strain evidence="2 3">DSM 22418</strain>
    </source>
</reference>
<organism evidence="2 3">
    <name type="scientific">Sphingobacterium psychroaquaticum</name>
    <dbReference type="NCBI Taxonomy" id="561061"/>
    <lineage>
        <taxon>Bacteria</taxon>
        <taxon>Pseudomonadati</taxon>
        <taxon>Bacteroidota</taxon>
        <taxon>Sphingobacteriia</taxon>
        <taxon>Sphingobacteriales</taxon>
        <taxon>Sphingobacteriaceae</taxon>
        <taxon>Sphingobacterium</taxon>
    </lineage>
</organism>
<keyword evidence="1" id="KW-0812">Transmembrane</keyword>
<dbReference type="EMBL" id="FXAU01000001">
    <property type="protein sequence ID" value="SMG15538.1"/>
    <property type="molecule type" value="Genomic_DNA"/>
</dbReference>
<accession>A0A1X7ILR7</accession>
<keyword evidence="1" id="KW-1133">Transmembrane helix</keyword>
<evidence type="ECO:0008006" key="4">
    <source>
        <dbReference type="Google" id="ProtNLM"/>
    </source>
</evidence>
<dbReference type="RefSeq" id="WP_085471783.1">
    <property type="nucleotide sequence ID" value="NZ_FXAU01000001.1"/>
</dbReference>
<protein>
    <recommendedName>
        <fullName evidence="4">TolB-like 6-blade propeller-like</fullName>
    </recommendedName>
</protein>
<evidence type="ECO:0000313" key="2">
    <source>
        <dbReference type="EMBL" id="SMG15538.1"/>
    </source>
</evidence>
<dbReference type="OrthoDB" id="9850153at2"/>
<keyword evidence="1" id="KW-0472">Membrane</keyword>
<dbReference type="Proteomes" id="UP000192980">
    <property type="component" value="Unassembled WGS sequence"/>
</dbReference>
<sequence length="353" mass="40307">MKTKHVFFSISSIAVLIVLYYGIVGNNRTSFERTFVHVNLDTSDVFTSKNELGFKDFVINSMDGRIHRLITLKQSNDSVDSITYHIQPIISDSMGQFEEGFAFTFPKNARVRFLKDKSVYSYHRFGLYIVDHQSTLILNPVNVSIYDAYPLVNGNILCLGEIKDTNSEKFAFGFFELNESTNETNIKHLIREESTSTRSSDLLSYAGRFCDLGKKLAFVYERVGQILFFDNNNGTKIMTLHTIDKTPVPETVMFGDFNTYKRGKAKLSNSAVLIVDKLIVVISKQPIVKEKLILDVYKDMKYQKSLLLKLDGVNSNDVVFFNQTESQFFLGTKKALYTIPIEQLLIKINFSKT</sequence>